<dbReference type="InterPro" id="IPR050164">
    <property type="entry name" value="Peptidase_C19"/>
</dbReference>
<comment type="similarity">
    <text evidence="2">Belongs to the peptidase C19 family.</text>
</comment>
<name>A0AAV5MN12_9ROSI</name>
<dbReference type="InterPro" id="IPR018200">
    <property type="entry name" value="USP_CS"/>
</dbReference>
<protein>
    <recommendedName>
        <fullName evidence="3">ubiquitinyl hydrolase 1</fullName>
        <ecNumber evidence="3">3.4.19.12</ecNumber>
    </recommendedName>
</protein>
<feature type="region of interest" description="Disordered" evidence="6">
    <location>
        <begin position="137"/>
        <end position="164"/>
    </location>
</feature>
<dbReference type="PANTHER" id="PTHR24006">
    <property type="entry name" value="UBIQUITIN CARBOXYL-TERMINAL HYDROLASE"/>
    <property type="match status" value="1"/>
</dbReference>
<gene>
    <name evidence="8" type="ORF">SLEP1_g56557</name>
</gene>
<dbReference type="GO" id="GO:0006508">
    <property type="term" value="P:proteolysis"/>
    <property type="evidence" value="ECO:0007669"/>
    <property type="project" value="UniProtKB-KW"/>
</dbReference>
<dbReference type="GO" id="GO:0005829">
    <property type="term" value="C:cytosol"/>
    <property type="evidence" value="ECO:0007669"/>
    <property type="project" value="TreeGrafter"/>
</dbReference>
<feature type="domain" description="USP" evidence="7">
    <location>
        <begin position="23"/>
        <end position="185"/>
    </location>
</feature>
<dbReference type="PANTHER" id="PTHR24006:SF733">
    <property type="entry name" value="RE52890P"/>
    <property type="match status" value="1"/>
</dbReference>
<dbReference type="GO" id="GO:0005634">
    <property type="term" value="C:nucleus"/>
    <property type="evidence" value="ECO:0007669"/>
    <property type="project" value="TreeGrafter"/>
</dbReference>
<comment type="caution">
    <text evidence="8">The sequence shown here is derived from an EMBL/GenBank/DDBJ whole genome shotgun (WGS) entry which is preliminary data.</text>
</comment>
<evidence type="ECO:0000256" key="2">
    <source>
        <dbReference type="ARBA" id="ARBA00009085"/>
    </source>
</evidence>
<dbReference type="InterPro" id="IPR028889">
    <property type="entry name" value="USP"/>
</dbReference>
<evidence type="ECO:0000313" key="9">
    <source>
        <dbReference type="Proteomes" id="UP001054252"/>
    </source>
</evidence>
<dbReference type="Proteomes" id="UP001054252">
    <property type="component" value="Unassembled WGS sequence"/>
</dbReference>
<evidence type="ECO:0000313" key="8">
    <source>
        <dbReference type="EMBL" id="GKV49827.1"/>
    </source>
</evidence>
<reference evidence="8 9" key="1">
    <citation type="journal article" date="2021" name="Commun. Biol.">
        <title>The genome of Shorea leprosula (Dipterocarpaceae) highlights the ecological relevance of drought in aseasonal tropical rainforests.</title>
        <authorList>
            <person name="Ng K.K.S."/>
            <person name="Kobayashi M.J."/>
            <person name="Fawcett J.A."/>
            <person name="Hatakeyama M."/>
            <person name="Paape T."/>
            <person name="Ng C.H."/>
            <person name="Ang C.C."/>
            <person name="Tnah L.H."/>
            <person name="Lee C.T."/>
            <person name="Nishiyama T."/>
            <person name="Sese J."/>
            <person name="O'Brien M.J."/>
            <person name="Copetti D."/>
            <person name="Mohd Noor M.I."/>
            <person name="Ong R.C."/>
            <person name="Putra M."/>
            <person name="Sireger I.Z."/>
            <person name="Indrioko S."/>
            <person name="Kosugi Y."/>
            <person name="Izuno A."/>
            <person name="Isagi Y."/>
            <person name="Lee S.L."/>
            <person name="Shimizu K.K."/>
        </authorList>
    </citation>
    <scope>NUCLEOTIDE SEQUENCE [LARGE SCALE GENOMIC DNA]</scope>
    <source>
        <strain evidence="8">214</strain>
    </source>
</reference>
<dbReference type="Gene3D" id="3.90.70.10">
    <property type="entry name" value="Cysteine proteinases"/>
    <property type="match status" value="1"/>
</dbReference>
<evidence type="ECO:0000259" key="7">
    <source>
        <dbReference type="PROSITE" id="PS50235"/>
    </source>
</evidence>
<feature type="compositionally biased region" description="Polar residues" evidence="6">
    <location>
        <begin position="144"/>
        <end position="161"/>
    </location>
</feature>
<evidence type="ECO:0000256" key="5">
    <source>
        <dbReference type="ARBA" id="ARBA00022801"/>
    </source>
</evidence>
<dbReference type="EMBL" id="BPVZ01000321">
    <property type="protein sequence ID" value="GKV49827.1"/>
    <property type="molecule type" value="Genomic_DNA"/>
</dbReference>
<dbReference type="EC" id="3.4.19.12" evidence="3"/>
<dbReference type="InterPro" id="IPR038765">
    <property type="entry name" value="Papain-like_cys_pep_sf"/>
</dbReference>
<evidence type="ECO:0000256" key="6">
    <source>
        <dbReference type="SAM" id="MobiDB-lite"/>
    </source>
</evidence>
<accession>A0AAV5MN12</accession>
<dbReference type="InterPro" id="IPR001394">
    <property type="entry name" value="Peptidase_C19_UCH"/>
</dbReference>
<evidence type="ECO:0000256" key="4">
    <source>
        <dbReference type="ARBA" id="ARBA00022670"/>
    </source>
</evidence>
<dbReference type="GO" id="GO:0016579">
    <property type="term" value="P:protein deubiquitination"/>
    <property type="evidence" value="ECO:0007669"/>
    <property type="project" value="InterPro"/>
</dbReference>
<dbReference type="PROSITE" id="PS00972">
    <property type="entry name" value="USP_1"/>
    <property type="match status" value="1"/>
</dbReference>
<sequence length="185" mass="20822">MGAAGSKLEKALGDQFPEGERYFGLENFGNTCYCNSVLQALYFCVPFREQLLEYYANNKNIADAAEENLLTCLADLFTQISSQKKKTGVIAPKRFVQRLKKQNELFRSYMHQDAHEFLNFLLNELVDILEKEAQAAKADVAEPSSPSEKTANGPKNPQANGVANGVQKEPLVTWVHKNFQVTWLE</sequence>
<dbReference type="Pfam" id="PF00443">
    <property type="entry name" value="UCH"/>
    <property type="match status" value="1"/>
</dbReference>
<keyword evidence="5" id="KW-0378">Hydrolase</keyword>
<keyword evidence="4" id="KW-0645">Protease</keyword>
<dbReference type="GO" id="GO:0004843">
    <property type="term" value="F:cysteine-type deubiquitinase activity"/>
    <property type="evidence" value="ECO:0007669"/>
    <property type="project" value="UniProtKB-EC"/>
</dbReference>
<comment type="catalytic activity">
    <reaction evidence="1">
        <text>Thiol-dependent hydrolysis of ester, thioester, amide, peptide and isopeptide bonds formed by the C-terminal Gly of ubiquitin (a 76-residue protein attached to proteins as an intracellular targeting signal).</text>
        <dbReference type="EC" id="3.4.19.12"/>
    </reaction>
</comment>
<dbReference type="AlphaFoldDB" id="A0AAV5MN12"/>
<evidence type="ECO:0000256" key="1">
    <source>
        <dbReference type="ARBA" id="ARBA00000707"/>
    </source>
</evidence>
<organism evidence="8 9">
    <name type="scientific">Rubroshorea leprosula</name>
    <dbReference type="NCBI Taxonomy" id="152421"/>
    <lineage>
        <taxon>Eukaryota</taxon>
        <taxon>Viridiplantae</taxon>
        <taxon>Streptophyta</taxon>
        <taxon>Embryophyta</taxon>
        <taxon>Tracheophyta</taxon>
        <taxon>Spermatophyta</taxon>
        <taxon>Magnoliopsida</taxon>
        <taxon>eudicotyledons</taxon>
        <taxon>Gunneridae</taxon>
        <taxon>Pentapetalae</taxon>
        <taxon>rosids</taxon>
        <taxon>malvids</taxon>
        <taxon>Malvales</taxon>
        <taxon>Dipterocarpaceae</taxon>
        <taxon>Rubroshorea</taxon>
    </lineage>
</organism>
<keyword evidence="9" id="KW-1185">Reference proteome</keyword>
<dbReference type="SUPFAM" id="SSF54001">
    <property type="entry name" value="Cysteine proteinases"/>
    <property type="match status" value="1"/>
</dbReference>
<dbReference type="PROSITE" id="PS50235">
    <property type="entry name" value="USP_3"/>
    <property type="match status" value="1"/>
</dbReference>
<proteinExistence type="inferred from homology"/>
<evidence type="ECO:0000256" key="3">
    <source>
        <dbReference type="ARBA" id="ARBA00012759"/>
    </source>
</evidence>